<dbReference type="InterPro" id="IPR051964">
    <property type="entry name" value="Chaperone_stress_response"/>
</dbReference>
<evidence type="ECO:0000256" key="2">
    <source>
        <dbReference type="ARBA" id="ARBA00022771"/>
    </source>
</evidence>
<evidence type="ECO:0000256" key="1">
    <source>
        <dbReference type="ARBA" id="ARBA00022723"/>
    </source>
</evidence>
<protein>
    <submittedName>
        <fullName evidence="8">DnaJ domain-containing protein</fullName>
    </submittedName>
</protein>
<feature type="region of interest" description="Disordered" evidence="5">
    <location>
        <begin position="531"/>
        <end position="553"/>
    </location>
</feature>
<evidence type="ECO:0000256" key="3">
    <source>
        <dbReference type="ARBA" id="ARBA00022833"/>
    </source>
</evidence>
<feature type="region of interest" description="Disordered" evidence="5">
    <location>
        <begin position="327"/>
        <end position="511"/>
    </location>
</feature>
<dbReference type="Gene3D" id="1.10.287.110">
    <property type="entry name" value="DnaJ domain"/>
    <property type="match status" value="1"/>
</dbReference>
<evidence type="ECO:0000313" key="8">
    <source>
        <dbReference type="EMBL" id="KAF9731649.1"/>
    </source>
</evidence>
<dbReference type="InterPro" id="IPR001623">
    <property type="entry name" value="DnaJ_domain"/>
</dbReference>
<dbReference type="Pfam" id="PF12171">
    <property type="entry name" value="zf-C2H2_jaz"/>
    <property type="match status" value="1"/>
</dbReference>
<accession>A0A9P6KMM4</accession>
<dbReference type="GO" id="GO:0008270">
    <property type="term" value="F:zinc ion binding"/>
    <property type="evidence" value="ECO:0007669"/>
    <property type="project" value="UniProtKB-KW"/>
</dbReference>
<keyword evidence="1" id="KW-0479">Metal-binding</keyword>
<feature type="domain" description="C2H2-type" evidence="7">
    <location>
        <begin position="313"/>
        <end position="337"/>
    </location>
</feature>
<dbReference type="PANTHER" id="PTHR44029:SF1">
    <property type="entry name" value="DNAJ HOMOLOG SUBFAMILY C MEMBER 21"/>
    <property type="match status" value="1"/>
</dbReference>
<dbReference type="PROSITE" id="PS50076">
    <property type="entry name" value="DNAJ_2"/>
    <property type="match status" value="1"/>
</dbReference>
<dbReference type="OrthoDB" id="5894at2759"/>
<dbReference type="InterPro" id="IPR036236">
    <property type="entry name" value="Znf_C2H2_sf"/>
</dbReference>
<feature type="domain" description="J" evidence="6">
    <location>
        <begin position="21"/>
        <end position="87"/>
    </location>
</feature>
<evidence type="ECO:0000259" key="7">
    <source>
        <dbReference type="PROSITE" id="PS50157"/>
    </source>
</evidence>
<dbReference type="PROSITE" id="PS50157">
    <property type="entry name" value="ZINC_FINGER_C2H2_2"/>
    <property type="match status" value="1"/>
</dbReference>
<dbReference type="PROSITE" id="PS00636">
    <property type="entry name" value="DNAJ_1"/>
    <property type="match status" value="1"/>
</dbReference>
<feature type="compositionally biased region" description="Basic residues" evidence="5">
    <location>
        <begin position="333"/>
        <end position="348"/>
    </location>
</feature>
<dbReference type="InterPro" id="IPR013087">
    <property type="entry name" value="Znf_C2H2_type"/>
</dbReference>
<dbReference type="SMART" id="SM00451">
    <property type="entry name" value="ZnF_U1"/>
    <property type="match status" value="1"/>
</dbReference>
<dbReference type="Pfam" id="PF21884">
    <property type="entry name" value="ZUO1-like_ZHD"/>
    <property type="match status" value="1"/>
</dbReference>
<keyword evidence="9" id="KW-1185">Reference proteome</keyword>
<dbReference type="PROSITE" id="PS00028">
    <property type="entry name" value="ZINC_FINGER_C2H2_1"/>
    <property type="match status" value="2"/>
</dbReference>
<evidence type="ECO:0000313" key="9">
    <source>
        <dbReference type="Proteomes" id="UP000756921"/>
    </source>
</evidence>
<feature type="compositionally biased region" description="Basic and acidic residues" evidence="5">
    <location>
        <begin position="255"/>
        <end position="267"/>
    </location>
</feature>
<gene>
    <name evidence="8" type="ORF">PMIN01_10666</name>
</gene>
<dbReference type="SMART" id="SM00355">
    <property type="entry name" value="ZnF_C2H2"/>
    <property type="match status" value="2"/>
</dbReference>
<dbReference type="PANTHER" id="PTHR44029">
    <property type="entry name" value="DNAJ HOMOLOG SUBFAMILY C MEMBER 21"/>
    <property type="match status" value="1"/>
</dbReference>
<dbReference type="Pfam" id="PF00226">
    <property type="entry name" value="DnaJ"/>
    <property type="match status" value="1"/>
</dbReference>
<feature type="region of interest" description="Disordered" evidence="5">
    <location>
        <begin position="274"/>
        <end position="313"/>
    </location>
</feature>
<evidence type="ECO:0000256" key="5">
    <source>
        <dbReference type="SAM" id="MobiDB-lite"/>
    </source>
</evidence>
<keyword evidence="3" id="KW-0862">Zinc</keyword>
<organism evidence="8 9">
    <name type="scientific">Paraphaeosphaeria minitans</name>
    <dbReference type="NCBI Taxonomy" id="565426"/>
    <lineage>
        <taxon>Eukaryota</taxon>
        <taxon>Fungi</taxon>
        <taxon>Dikarya</taxon>
        <taxon>Ascomycota</taxon>
        <taxon>Pezizomycotina</taxon>
        <taxon>Dothideomycetes</taxon>
        <taxon>Pleosporomycetidae</taxon>
        <taxon>Pleosporales</taxon>
        <taxon>Massarineae</taxon>
        <taxon>Didymosphaeriaceae</taxon>
        <taxon>Paraphaeosphaeria</taxon>
    </lineage>
</organism>
<reference evidence="8" key="1">
    <citation type="journal article" date="2020" name="Mol. Plant Microbe Interact.">
        <title>Genome Sequence of the Biocontrol Agent Coniothyrium minitans strain Conio (IMI 134523).</title>
        <authorList>
            <person name="Patel D."/>
            <person name="Shittu T.A."/>
            <person name="Baroncelli R."/>
            <person name="Muthumeenakshi S."/>
            <person name="Osborne T.H."/>
            <person name="Janganan T.K."/>
            <person name="Sreenivasaprasad S."/>
        </authorList>
    </citation>
    <scope>NUCLEOTIDE SEQUENCE</scope>
    <source>
        <strain evidence="8">Conio</strain>
    </source>
</reference>
<dbReference type="SUPFAM" id="SSF46565">
    <property type="entry name" value="Chaperone J-domain"/>
    <property type="match status" value="1"/>
</dbReference>
<dbReference type="EMBL" id="WJXW01000012">
    <property type="protein sequence ID" value="KAF9731649.1"/>
    <property type="molecule type" value="Genomic_DNA"/>
</dbReference>
<dbReference type="InterPro" id="IPR003604">
    <property type="entry name" value="Matrin/U1-like-C_Znf_C2H2"/>
</dbReference>
<feature type="compositionally biased region" description="Acidic residues" evidence="5">
    <location>
        <begin position="299"/>
        <end position="312"/>
    </location>
</feature>
<dbReference type="CDD" id="cd06257">
    <property type="entry name" value="DnaJ"/>
    <property type="match status" value="1"/>
</dbReference>
<evidence type="ECO:0000256" key="4">
    <source>
        <dbReference type="PROSITE-ProRule" id="PRU00042"/>
    </source>
</evidence>
<comment type="caution">
    <text evidence="8">The sequence shown here is derived from an EMBL/GenBank/DDBJ whole genome shotgun (WGS) entry which is preliminary data.</text>
</comment>
<feature type="compositionally biased region" description="Polar residues" evidence="5">
    <location>
        <begin position="375"/>
        <end position="384"/>
    </location>
</feature>
<proteinExistence type="predicted"/>
<dbReference type="Gene3D" id="3.30.160.60">
    <property type="entry name" value="Classic Zinc Finger"/>
    <property type="match status" value="1"/>
</dbReference>
<dbReference type="GO" id="GO:0005737">
    <property type="term" value="C:cytoplasm"/>
    <property type="evidence" value="ECO:0007669"/>
    <property type="project" value="TreeGrafter"/>
</dbReference>
<dbReference type="AlphaFoldDB" id="A0A9P6KMM4"/>
<feature type="compositionally biased region" description="Acidic residues" evidence="5">
    <location>
        <begin position="356"/>
        <end position="369"/>
    </location>
</feature>
<dbReference type="PRINTS" id="PR00625">
    <property type="entry name" value="JDOMAIN"/>
</dbReference>
<keyword evidence="2 4" id="KW-0863">Zinc-finger</keyword>
<dbReference type="InterPro" id="IPR018253">
    <property type="entry name" value="DnaJ_domain_CS"/>
</dbReference>
<dbReference type="Proteomes" id="UP000756921">
    <property type="component" value="Unassembled WGS sequence"/>
</dbReference>
<sequence>MGAQQSTAGGDASEGVHVKTSYYELLGVERSAADDEIKKAYRRKALELHPDRNYGDVERTTALFADISTAYEVLSDPQERAWYDAHEGDILRGGDGDGGDHYEYNMKVTTAEDISRMMGKFRSNVDFTDSPTGFFGFLRETFDTLAREEERAADYEGVRVNDYPSFGHKDDTYESGGVVRNFYNVWGGFATVKSFASADLYRTSDAPDRRVRRLMEKENQKLREKGVREFNVAVQALVAFVRKRDPRYTPNMQTEEDKAKAQREARKQQQERARAANAAKIQDEADAVPEWAKVREPEELLDESEEESEEEHFECVACRKTFKSERQWEAHEKSKKHQKAIYALKKKMQKDNDLLSLDDDDNDDNDGNDGEYANQDGSLSSDVPAQTPDHVHLGDKLQSVELDDARTDANNPPDLDPSPQPASGSDNSDNDDDDEYASRSDIEARLASYRIDTDTPATSTTDGPPETLPADPPDAPEPPAKKLGAAALKRAKRAAKQAGGSAGSDTDAMPHRCMRCTNGFPSKTKLFDHLKESGHAAPLSETKGAAGKKGKKR</sequence>
<feature type="region of interest" description="Disordered" evidence="5">
    <location>
        <begin position="248"/>
        <end position="267"/>
    </location>
</feature>
<name>A0A9P6KMM4_9PLEO</name>
<dbReference type="SUPFAM" id="SSF57667">
    <property type="entry name" value="beta-beta-alpha zinc fingers"/>
    <property type="match status" value="1"/>
</dbReference>
<dbReference type="InterPro" id="IPR054076">
    <property type="entry name" value="ZUO1-like_ZHD"/>
</dbReference>
<dbReference type="InterPro" id="IPR036869">
    <property type="entry name" value="J_dom_sf"/>
</dbReference>
<feature type="compositionally biased region" description="Pro residues" evidence="5">
    <location>
        <begin position="466"/>
        <end position="478"/>
    </location>
</feature>
<dbReference type="InterPro" id="IPR022755">
    <property type="entry name" value="Znf_C2H2_jaz"/>
</dbReference>
<dbReference type="GO" id="GO:0003676">
    <property type="term" value="F:nucleic acid binding"/>
    <property type="evidence" value="ECO:0007669"/>
    <property type="project" value="InterPro"/>
</dbReference>
<dbReference type="SMART" id="SM00271">
    <property type="entry name" value="DnaJ"/>
    <property type="match status" value="1"/>
</dbReference>
<evidence type="ECO:0000259" key="6">
    <source>
        <dbReference type="PROSITE" id="PS50076"/>
    </source>
</evidence>